<sequence length="190" mass="21469">MTHDMGCIRFNLPTEDSSRRRCLSVEILYSSDLDLDEISSRGSSDEREFEKCAYELKRLGTVRNTRALEFTEDGFQVQTPFFPGKRFSIARGDEVFAVVSLPIHEDAFALKSVGKKMYLRCDGEGQLVRATCDEWSVSETECFMEEDAGGTSQRYDLLNNQFLGGGHPVKLFSKVEAHGKFQVLPVSQVF</sequence>
<evidence type="ECO:0000313" key="1">
    <source>
        <dbReference type="EMBL" id="KAL3678755.1"/>
    </source>
</evidence>
<protein>
    <submittedName>
        <fullName evidence="1">Uncharacterized protein</fullName>
    </submittedName>
</protein>
<gene>
    <name evidence="1" type="ORF">R1sor_021711</name>
</gene>
<dbReference type="EMBL" id="JBJQOH010000007">
    <property type="protein sequence ID" value="KAL3678755.1"/>
    <property type="molecule type" value="Genomic_DNA"/>
</dbReference>
<comment type="caution">
    <text evidence="1">The sequence shown here is derived from an EMBL/GenBank/DDBJ whole genome shotgun (WGS) entry which is preliminary data.</text>
</comment>
<keyword evidence="2" id="KW-1185">Reference proteome</keyword>
<organism evidence="1 2">
    <name type="scientific">Riccia sorocarpa</name>
    <dbReference type="NCBI Taxonomy" id="122646"/>
    <lineage>
        <taxon>Eukaryota</taxon>
        <taxon>Viridiplantae</taxon>
        <taxon>Streptophyta</taxon>
        <taxon>Embryophyta</taxon>
        <taxon>Marchantiophyta</taxon>
        <taxon>Marchantiopsida</taxon>
        <taxon>Marchantiidae</taxon>
        <taxon>Marchantiales</taxon>
        <taxon>Ricciaceae</taxon>
        <taxon>Riccia</taxon>
    </lineage>
</organism>
<dbReference type="AlphaFoldDB" id="A0ABD3GKY1"/>
<reference evidence="1 2" key="1">
    <citation type="submission" date="2024-09" db="EMBL/GenBank/DDBJ databases">
        <title>Chromosome-scale assembly of Riccia sorocarpa.</title>
        <authorList>
            <person name="Paukszto L."/>
        </authorList>
    </citation>
    <scope>NUCLEOTIDE SEQUENCE [LARGE SCALE GENOMIC DNA]</scope>
    <source>
        <strain evidence="1">LP-2024</strain>
        <tissue evidence="1">Aerial parts of the thallus</tissue>
    </source>
</reference>
<name>A0ABD3GKY1_9MARC</name>
<dbReference type="Proteomes" id="UP001633002">
    <property type="component" value="Unassembled WGS sequence"/>
</dbReference>
<accession>A0ABD3GKY1</accession>
<proteinExistence type="predicted"/>
<evidence type="ECO:0000313" key="2">
    <source>
        <dbReference type="Proteomes" id="UP001633002"/>
    </source>
</evidence>